<dbReference type="InterPro" id="IPR053234">
    <property type="entry name" value="RPM1_Interactor"/>
</dbReference>
<keyword evidence="3" id="KW-1185">Reference proteome</keyword>
<evidence type="ECO:0000313" key="2">
    <source>
        <dbReference type="EMBL" id="KXZ53509.1"/>
    </source>
</evidence>
<dbReference type="PANTHER" id="PTHR33443">
    <property type="entry name" value="ZGC:112980"/>
    <property type="match status" value="1"/>
</dbReference>
<feature type="region of interest" description="Disordered" evidence="1">
    <location>
        <begin position="126"/>
        <end position="149"/>
    </location>
</feature>
<evidence type="ECO:0000313" key="3">
    <source>
        <dbReference type="Proteomes" id="UP000075714"/>
    </source>
</evidence>
<reference evidence="3" key="1">
    <citation type="journal article" date="2016" name="Nat. Commun.">
        <title>The Gonium pectorale genome demonstrates co-option of cell cycle regulation during the evolution of multicellularity.</title>
        <authorList>
            <person name="Hanschen E.R."/>
            <person name="Marriage T.N."/>
            <person name="Ferris P.J."/>
            <person name="Hamaji T."/>
            <person name="Toyoda A."/>
            <person name="Fujiyama A."/>
            <person name="Neme R."/>
            <person name="Noguchi H."/>
            <person name="Minakuchi Y."/>
            <person name="Suzuki M."/>
            <person name="Kawai-Toyooka H."/>
            <person name="Smith D.R."/>
            <person name="Sparks H."/>
            <person name="Anderson J."/>
            <person name="Bakaric R."/>
            <person name="Luria V."/>
            <person name="Karger A."/>
            <person name="Kirschner M.W."/>
            <person name="Durand P.M."/>
            <person name="Michod R.E."/>
            <person name="Nozaki H."/>
            <person name="Olson B.J."/>
        </authorList>
    </citation>
    <scope>NUCLEOTIDE SEQUENCE [LARGE SCALE GENOMIC DNA]</scope>
    <source>
        <strain evidence="3">NIES-2863</strain>
    </source>
</reference>
<name>A0A150GUJ3_GONPE</name>
<dbReference type="STRING" id="33097.A0A150GUJ3"/>
<dbReference type="PANTHER" id="PTHR33443:SF30">
    <property type="entry name" value="SARCOSINE DEHYDROGENASE-2C PROTEIN"/>
    <property type="match status" value="1"/>
</dbReference>
<feature type="region of interest" description="Disordered" evidence="1">
    <location>
        <begin position="1"/>
        <end position="77"/>
    </location>
</feature>
<feature type="compositionally biased region" description="Basic and acidic residues" evidence="1">
    <location>
        <begin position="126"/>
        <end position="135"/>
    </location>
</feature>
<organism evidence="2 3">
    <name type="scientific">Gonium pectorale</name>
    <name type="common">Green alga</name>
    <dbReference type="NCBI Taxonomy" id="33097"/>
    <lineage>
        <taxon>Eukaryota</taxon>
        <taxon>Viridiplantae</taxon>
        <taxon>Chlorophyta</taxon>
        <taxon>core chlorophytes</taxon>
        <taxon>Chlorophyceae</taxon>
        <taxon>CS clade</taxon>
        <taxon>Chlamydomonadales</taxon>
        <taxon>Volvocaceae</taxon>
        <taxon>Gonium</taxon>
    </lineage>
</organism>
<protein>
    <submittedName>
        <fullName evidence="2">Uncharacterized protein</fullName>
    </submittedName>
</protein>
<dbReference type="AlphaFoldDB" id="A0A150GUJ3"/>
<feature type="compositionally biased region" description="Acidic residues" evidence="1">
    <location>
        <begin position="28"/>
        <end position="44"/>
    </location>
</feature>
<dbReference type="OrthoDB" id="266020at2759"/>
<evidence type="ECO:0000256" key="1">
    <source>
        <dbReference type="SAM" id="MobiDB-lite"/>
    </source>
</evidence>
<dbReference type="EMBL" id="LSYV01000008">
    <property type="protein sequence ID" value="KXZ53509.1"/>
    <property type="molecule type" value="Genomic_DNA"/>
</dbReference>
<accession>A0A150GUJ3</accession>
<comment type="caution">
    <text evidence="2">The sequence shown here is derived from an EMBL/GenBank/DDBJ whole genome shotgun (WGS) entry which is preliminary data.</text>
</comment>
<proteinExistence type="predicted"/>
<dbReference type="Proteomes" id="UP000075714">
    <property type="component" value="Unassembled WGS sequence"/>
</dbReference>
<sequence length="149" mass="16443">MRFAVDLTADSDDEDHLQQSWKRRRFEEDSDSDVQLLDTEDSDVQEISLEEMRKAQAEPETGSEDPEASSGSDSDGVKITGATGKCYCYVCDMQASKCEFWGTGSCKADHANARPAPGWDRLRQAAREGDTDTVRQKFAKGRKAATVGP</sequence>
<gene>
    <name evidence="2" type="ORF">GPECTOR_7g959</name>
</gene>